<evidence type="ECO:0000256" key="10">
    <source>
        <dbReference type="ARBA" id="ARBA00023136"/>
    </source>
</evidence>
<evidence type="ECO:0000256" key="2">
    <source>
        <dbReference type="ARBA" id="ARBA00010185"/>
    </source>
</evidence>
<feature type="transmembrane region" description="Helical" evidence="13">
    <location>
        <begin position="151"/>
        <end position="171"/>
    </location>
</feature>
<dbReference type="GO" id="GO:0016024">
    <property type="term" value="P:CDP-diacylglycerol biosynthetic process"/>
    <property type="evidence" value="ECO:0007669"/>
    <property type="project" value="TreeGrafter"/>
</dbReference>
<evidence type="ECO:0000313" key="14">
    <source>
        <dbReference type="EMBL" id="CAB4619541.1"/>
    </source>
</evidence>
<keyword evidence="4" id="KW-0444">Lipid biosynthesis</keyword>
<feature type="transmembrane region" description="Helical" evidence="13">
    <location>
        <begin position="218"/>
        <end position="240"/>
    </location>
</feature>
<sequence length="283" mass="30405">MSTPVTGGRSLSKSVSVGLLLGAAFLLSVLIYKELFMVLAAAAAGAGAWELSSALRLKGWYVPRVPAVVGSVLIMPAAFYGGAELQWLLALAIVAALILWRTVHLLWERREAAVQAIAHTLRDYAAAAFVVIYLPLMTSFTMLLLRRPDGAEWVITFVVTVSMIDTAGYLVGRKFGKHKLAPGVSPKKTWEGLVASITAGTLSAVIFTQVFWGFDWWVGFALAAVLLLAAVFGDLAESLIKRDLGVKDMSSLLPGHGGIMDRLDSILPSALITYIFAQALLPF</sequence>
<keyword evidence="10 13" id="KW-0472">Membrane</keyword>
<feature type="transmembrane region" description="Helical" evidence="13">
    <location>
        <begin position="192"/>
        <end position="212"/>
    </location>
</feature>
<keyword evidence="7" id="KW-0548">Nucleotidyltransferase</keyword>
<dbReference type="GO" id="GO:0004605">
    <property type="term" value="F:phosphatidate cytidylyltransferase activity"/>
    <property type="evidence" value="ECO:0007669"/>
    <property type="project" value="TreeGrafter"/>
</dbReference>
<keyword evidence="11" id="KW-0594">Phospholipid biosynthesis</keyword>
<name>A0A6J6HZN2_9ZZZZ</name>
<comment type="subcellular location">
    <subcellularLocation>
        <location evidence="1">Cell membrane</location>
        <topology evidence="1">Multi-pass membrane protein</topology>
    </subcellularLocation>
</comment>
<evidence type="ECO:0000256" key="1">
    <source>
        <dbReference type="ARBA" id="ARBA00004651"/>
    </source>
</evidence>
<dbReference type="InterPro" id="IPR000374">
    <property type="entry name" value="PC_trans"/>
</dbReference>
<feature type="transmembrane region" description="Helical" evidence="13">
    <location>
        <begin position="85"/>
        <end position="103"/>
    </location>
</feature>
<dbReference type="PROSITE" id="PS01315">
    <property type="entry name" value="CDS"/>
    <property type="match status" value="1"/>
</dbReference>
<gene>
    <name evidence="14" type="ORF">UFOPK1909_00452</name>
</gene>
<reference evidence="14" key="1">
    <citation type="submission" date="2020-05" db="EMBL/GenBank/DDBJ databases">
        <authorList>
            <person name="Chiriac C."/>
            <person name="Salcher M."/>
            <person name="Ghai R."/>
            <person name="Kavagutti S V."/>
        </authorList>
    </citation>
    <scope>NUCLEOTIDE SEQUENCE</scope>
</reference>
<organism evidence="14">
    <name type="scientific">freshwater metagenome</name>
    <dbReference type="NCBI Taxonomy" id="449393"/>
    <lineage>
        <taxon>unclassified sequences</taxon>
        <taxon>metagenomes</taxon>
        <taxon>ecological metagenomes</taxon>
    </lineage>
</organism>
<dbReference type="GO" id="GO:0005886">
    <property type="term" value="C:plasma membrane"/>
    <property type="evidence" value="ECO:0007669"/>
    <property type="project" value="UniProtKB-SubCell"/>
</dbReference>
<keyword evidence="6 13" id="KW-0812">Transmembrane</keyword>
<keyword evidence="9" id="KW-0443">Lipid metabolism</keyword>
<feature type="transmembrane region" description="Helical" evidence="13">
    <location>
        <begin position="124"/>
        <end position="145"/>
    </location>
</feature>
<evidence type="ECO:0000256" key="6">
    <source>
        <dbReference type="ARBA" id="ARBA00022692"/>
    </source>
</evidence>
<keyword evidence="5" id="KW-0808">Transferase</keyword>
<evidence type="ECO:0000256" key="3">
    <source>
        <dbReference type="ARBA" id="ARBA00022475"/>
    </source>
</evidence>
<dbReference type="AlphaFoldDB" id="A0A6J6HZN2"/>
<evidence type="ECO:0000256" key="13">
    <source>
        <dbReference type="SAM" id="Phobius"/>
    </source>
</evidence>
<feature type="transmembrane region" description="Helical" evidence="13">
    <location>
        <begin position="20"/>
        <end position="49"/>
    </location>
</feature>
<feature type="transmembrane region" description="Helical" evidence="13">
    <location>
        <begin position="61"/>
        <end position="79"/>
    </location>
</feature>
<evidence type="ECO:0000256" key="5">
    <source>
        <dbReference type="ARBA" id="ARBA00022679"/>
    </source>
</evidence>
<keyword evidence="3" id="KW-1003">Cell membrane</keyword>
<keyword evidence="12" id="KW-1208">Phospholipid metabolism</keyword>
<evidence type="ECO:0000256" key="11">
    <source>
        <dbReference type="ARBA" id="ARBA00023209"/>
    </source>
</evidence>
<evidence type="ECO:0000256" key="12">
    <source>
        <dbReference type="ARBA" id="ARBA00023264"/>
    </source>
</evidence>
<evidence type="ECO:0000256" key="7">
    <source>
        <dbReference type="ARBA" id="ARBA00022695"/>
    </source>
</evidence>
<evidence type="ECO:0000256" key="8">
    <source>
        <dbReference type="ARBA" id="ARBA00022989"/>
    </source>
</evidence>
<accession>A0A6J6HZN2</accession>
<keyword evidence="8 13" id="KW-1133">Transmembrane helix</keyword>
<proteinExistence type="inferred from homology"/>
<dbReference type="PANTHER" id="PTHR46382">
    <property type="entry name" value="PHOSPHATIDATE CYTIDYLYLTRANSFERASE"/>
    <property type="match status" value="1"/>
</dbReference>
<dbReference type="EMBL" id="CAEZVD010000030">
    <property type="protein sequence ID" value="CAB4619541.1"/>
    <property type="molecule type" value="Genomic_DNA"/>
</dbReference>
<comment type="similarity">
    <text evidence="2">Belongs to the CDS family.</text>
</comment>
<evidence type="ECO:0000256" key="9">
    <source>
        <dbReference type="ARBA" id="ARBA00023098"/>
    </source>
</evidence>
<protein>
    <submittedName>
        <fullName evidence="14">Unannotated protein</fullName>
    </submittedName>
</protein>
<dbReference type="PANTHER" id="PTHR46382:SF1">
    <property type="entry name" value="PHOSPHATIDATE CYTIDYLYLTRANSFERASE"/>
    <property type="match status" value="1"/>
</dbReference>
<dbReference type="Pfam" id="PF01148">
    <property type="entry name" value="CTP_transf_1"/>
    <property type="match status" value="1"/>
</dbReference>
<evidence type="ECO:0000256" key="4">
    <source>
        <dbReference type="ARBA" id="ARBA00022516"/>
    </source>
</evidence>